<keyword evidence="5" id="KW-0493">Microtubule</keyword>
<dbReference type="FunFam" id="1.10.8.710:FF:000001">
    <property type="entry name" value="Dynein axonemal heavy chain 2"/>
    <property type="match status" value="1"/>
</dbReference>
<feature type="domain" description="Dynein heavy chain ATP-binding dynein motor region" evidence="27">
    <location>
        <begin position="3492"/>
        <end position="3714"/>
    </location>
</feature>
<dbReference type="GO" id="GO:0036156">
    <property type="term" value="C:inner dynein arm"/>
    <property type="evidence" value="ECO:0007669"/>
    <property type="project" value="UniProtKB-ARBA"/>
</dbReference>
<dbReference type="STRING" id="94643.A0A2A9MH66"/>
<feature type="domain" description="Dynein heavy chain AAA module D4" evidence="26">
    <location>
        <begin position="2860"/>
        <end position="3119"/>
    </location>
</feature>
<dbReference type="VEuPathDB" id="ToxoDB:BESB_037070"/>
<evidence type="ECO:0000256" key="15">
    <source>
        <dbReference type="ARBA" id="ARBA00023273"/>
    </source>
</evidence>
<dbReference type="InterPro" id="IPR013602">
    <property type="entry name" value="Dynein_heavy_linker"/>
</dbReference>
<dbReference type="Pfam" id="PF12777">
    <property type="entry name" value="MT"/>
    <property type="match status" value="1"/>
</dbReference>
<feature type="domain" description="Dynein heavy chain tail" evidence="22">
    <location>
        <begin position="215"/>
        <end position="801"/>
    </location>
</feature>
<dbReference type="FunFam" id="1.20.140.100:FF:000001">
    <property type="entry name" value="dynein heavy chain 17, axonemal"/>
    <property type="match status" value="1"/>
</dbReference>
<dbReference type="GO" id="GO:0005874">
    <property type="term" value="C:microtubule"/>
    <property type="evidence" value="ECO:0007669"/>
    <property type="project" value="UniProtKB-KW"/>
</dbReference>
<keyword evidence="12" id="KW-0969">Cilium</keyword>
<evidence type="ECO:0000259" key="32">
    <source>
        <dbReference type="Pfam" id="PF25007"/>
    </source>
</evidence>
<evidence type="ECO:0000259" key="21">
    <source>
        <dbReference type="Pfam" id="PF03028"/>
    </source>
</evidence>
<dbReference type="InterPro" id="IPR042228">
    <property type="entry name" value="Dynein_linker_3"/>
</dbReference>
<dbReference type="Pfam" id="PF12774">
    <property type="entry name" value="AAA_6"/>
    <property type="match status" value="1"/>
</dbReference>
<dbReference type="Gene3D" id="6.10.140.1060">
    <property type="match status" value="1"/>
</dbReference>
<evidence type="ECO:0000259" key="26">
    <source>
        <dbReference type="Pfam" id="PF12780"/>
    </source>
</evidence>
<dbReference type="Pfam" id="PF12781">
    <property type="entry name" value="AAA_9"/>
    <property type="match status" value="1"/>
</dbReference>
<comment type="subcellular location">
    <subcellularLocation>
        <location evidence="1">Cell projection</location>
        <location evidence="1">Cilium</location>
        <location evidence="1">Flagellum</location>
    </subcellularLocation>
    <subcellularLocation>
        <location evidence="2">Cytoplasm</location>
        <location evidence="2">Cytoskeleton</location>
        <location evidence="2">Cilium axoneme</location>
    </subcellularLocation>
</comment>
<keyword evidence="15" id="KW-0966">Cell projection</keyword>
<feature type="domain" description="Dynein heavy chain AAA 5 extension" evidence="28">
    <location>
        <begin position="2379"/>
        <end position="2493"/>
    </location>
</feature>
<dbReference type="Pfam" id="PF17852">
    <property type="entry name" value="Dynein_AAA_lid"/>
    <property type="match status" value="1"/>
</dbReference>
<dbReference type="FunFam" id="1.10.8.1220:FF:000001">
    <property type="entry name" value="Dynein axonemal heavy chain 5"/>
    <property type="match status" value="1"/>
</dbReference>
<feature type="coiled-coil region" evidence="19">
    <location>
        <begin position="3662"/>
        <end position="3731"/>
    </location>
</feature>
<evidence type="ECO:0000256" key="12">
    <source>
        <dbReference type="ARBA" id="ARBA00023069"/>
    </source>
</evidence>
<evidence type="ECO:0000256" key="3">
    <source>
        <dbReference type="ARBA" id="ARBA00008887"/>
    </source>
</evidence>
<dbReference type="InterPro" id="IPR027417">
    <property type="entry name" value="P-loop_NTPase"/>
</dbReference>
<feature type="region of interest" description="Disordered" evidence="20">
    <location>
        <begin position="998"/>
        <end position="1018"/>
    </location>
</feature>
<dbReference type="InterPro" id="IPR042219">
    <property type="entry name" value="AAA_lid_11_sf"/>
</dbReference>
<keyword evidence="14" id="KW-0206">Cytoskeleton</keyword>
<keyword evidence="13" id="KW-0505">Motor protein</keyword>
<evidence type="ECO:0000256" key="10">
    <source>
        <dbReference type="ARBA" id="ARBA00023017"/>
    </source>
</evidence>
<evidence type="ECO:0000256" key="2">
    <source>
        <dbReference type="ARBA" id="ARBA00004430"/>
    </source>
</evidence>
<evidence type="ECO:0000256" key="17">
    <source>
        <dbReference type="ARBA" id="ARBA00063032"/>
    </source>
</evidence>
<dbReference type="Gene3D" id="1.20.140.100">
    <property type="entry name" value="Dynein heavy chain, N-terminal domain 2"/>
    <property type="match status" value="1"/>
</dbReference>
<feature type="domain" description="Dynein heavy chain region D6 P-loop" evidence="21">
    <location>
        <begin position="3965"/>
        <end position="4075"/>
    </location>
</feature>
<dbReference type="Gene3D" id="1.20.1270.280">
    <property type="match status" value="1"/>
</dbReference>
<dbReference type="Gene3D" id="3.40.50.300">
    <property type="entry name" value="P-loop containing nucleotide triphosphate hydrolases"/>
    <property type="match status" value="5"/>
</dbReference>
<evidence type="ECO:0000256" key="19">
    <source>
        <dbReference type="SAM" id="Coils"/>
    </source>
</evidence>
<keyword evidence="4" id="KW-0963">Cytoplasm</keyword>
<dbReference type="InterPro" id="IPR013594">
    <property type="entry name" value="Dynein_heavy_tail"/>
</dbReference>
<dbReference type="SUPFAM" id="SSF52540">
    <property type="entry name" value="P-loop containing nucleoside triphosphate hydrolases"/>
    <property type="match status" value="4"/>
</dbReference>
<dbReference type="EMBL" id="NWUJ01000002">
    <property type="protein sequence ID" value="PFH37249.1"/>
    <property type="molecule type" value="Genomic_DNA"/>
</dbReference>
<dbReference type="FunFam" id="1.20.920.30:FF:000005">
    <property type="entry name" value="Dynein, axonemal, heavy chain 2"/>
    <property type="match status" value="1"/>
</dbReference>
<protein>
    <recommendedName>
        <fullName evidence="18">Dynein-1, subspecies f</fullName>
    </recommendedName>
</protein>
<dbReference type="GO" id="GO:0060294">
    <property type="term" value="P:cilium movement involved in cell motility"/>
    <property type="evidence" value="ECO:0007669"/>
    <property type="project" value="UniProtKB-ARBA"/>
</dbReference>
<feature type="domain" description="Dynein heavy chain hydrolytic ATP-binding dynein motor region" evidence="24">
    <location>
        <begin position="1886"/>
        <end position="2214"/>
    </location>
</feature>
<evidence type="ECO:0000259" key="22">
    <source>
        <dbReference type="Pfam" id="PF08385"/>
    </source>
</evidence>
<dbReference type="GO" id="GO:0005524">
    <property type="term" value="F:ATP binding"/>
    <property type="evidence" value="ECO:0007669"/>
    <property type="project" value="UniProtKB-KW"/>
</dbReference>
<dbReference type="GO" id="GO:0036159">
    <property type="term" value="P:inner dynein arm assembly"/>
    <property type="evidence" value="ECO:0007669"/>
    <property type="project" value="UniProtKB-ARBA"/>
</dbReference>
<dbReference type="GO" id="GO:0008569">
    <property type="term" value="F:minus-end-directed microtubule motor activity"/>
    <property type="evidence" value="ECO:0007669"/>
    <property type="project" value="InterPro"/>
</dbReference>
<feature type="region of interest" description="Disordered" evidence="20">
    <location>
        <begin position="1"/>
        <end position="32"/>
    </location>
</feature>
<feature type="coiled-coil region" evidence="19">
    <location>
        <begin position="3183"/>
        <end position="3232"/>
    </location>
</feature>
<dbReference type="InterPro" id="IPR035706">
    <property type="entry name" value="AAA_9"/>
</dbReference>
<feature type="domain" description="Dynein heavy chain AAA lid" evidence="29">
    <location>
        <begin position="4109"/>
        <end position="4247"/>
    </location>
</feature>
<dbReference type="Gene3D" id="1.10.8.710">
    <property type="match status" value="1"/>
</dbReference>
<dbReference type="Gene3D" id="1.10.287.2620">
    <property type="match status" value="1"/>
</dbReference>
<evidence type="ECO:0000259" key="31">
    <source>
        <dbReference type="Pfam" id="PF22597"/>
    </source>
</evidence>
<gene>
    <name evidence="33" type="ORF">BESB_037070</name>
</gene>
<proteinExistence type="inferred from homology"/>
<dbReference type="Pfam" id="PF18198">
    <property type="entry name" value="AAA_lid_11"/>
    <property type="match status" value="1"/>
</dbReference>
<dbReference type="FunFam" id="3.10.490.20:FF:000008">
    <property type="entry name" value="dynein heavy chain 2, axonemal"/>
    <property type="match status" value="1"/>
</dbReference>
<dbReference type="Pfam" id="PF12780">
    <property type="entry name" value="AAA_8"/>
    <property type="match status" value="1"/>
</dbReference>
<dbReference type="InterPro" id="IPR041658">
    <property type="entry name" value="AAA_lid_11"/>
</dbReference>
<dbReference type="PANTHER" id="PTHR45703:SF32">
    <property type="entry name" value="DYNEINS HEAVY CHAIN"/>
    <property type="match status" value="1"/>
</dbReference>
<dbReference type="Pfam" id="PF08393">
    <property type="entry name" value="DHC_N2"/>
    <property type="match status" value="1"/>
</dbReference>
<keyword evidence="10" id="KW-0243">Dynein</keyword>
<evidence type="ECO:0000256" key="7">
    <source>
        <dbReference type="ARBA" id="ARBA00022741"/>
    </source>
</evidence>
<dbReference type="FunFam" id="3.40.50.300:FF:002141">
    <property type="entry name" value="Dynein heavy chain"/>
    <property type="match status" value="1"/>
</dbReference>
<dbReference type="GO" id="GO:0051959">
    <property type="term" value="F:dynein light intermediate chain binding"/>
    <property type="evidence" value="ECO:0007669"/>
    <property type="project" value="InterPro"/>
</dbReference>
<comment type="caution">
    <text evidence="33">The sequence shown here is derived from an EMBL/GenBank/DDBJ whole genome shotgun (WGS) entry which is preliminary data.</text>
</comment>
<feature type="domain" description="Dynein heavy chain linker" evidence="23">
    <location>
        <begin position="1327"/>
        <end position="1731"/>
    </location>
</feature>
<dbReference type="Proteomes" id="UP000224006">
    <property type="component" value="Chromosome II"/>
</dbReference>
<dbReference type="GO" id="GO:0045505">
    <property type="term" value="F:dynein intermediate chain binding"/>
    <property type="evidence" value="ECO:0007669"/>
    <property type="project" value="InterPro"/>
</dbReference>
<dbReference type="Gene3D" id="3.10.490.20">
    <property type="match status" value="1"/>
</dbReference>
<dbReference type="Gene3D" id="1.10.472.130">
    <property type="match status" value="1"/>
</dbReference>
<dbReference type="KEGG" id="bbes:BESB_037070"/>
<evidence type="ECO:0000256" key="16">
    <source>
        <dbReference type="ARBA" id="ARBA00054075"/>
    </source>
</evidence>
<dbReference type="InterPro" id="IPR041228">
    <property type="entry name" value="Dynein_C"/>
</dbReference>
<dbReference type="InterPro" id="IPR041466">
    <property type="entry name" value="Dynein_AAA5_ext"/>
</dbReference>
<evidence type="ECO:0000256" key="11">
    <source>
        <dbReference type="ARBA" id="ARBA00023054"/>
    </source>
</evidence>
<dbReference type="InterPro" id="IPR024743">
    <property type="entry name" value="Dynein_HC_stalk"/>
</dbReference>
<keyword evidence="34" id="KW-1185">Reference proteome</keyword>
<dbReference type="FunFam" id="1.10.287.2620:FF:000002">
    <property type="entry name" value="Dynein heavy chain 2, axonemal"/>
    <property type="match status" value="1"/>
</dbReference>
<dbReference type="InterPro" id="IPR056759">
    <property type="entry name" value="DYH2-5-8_CC"/>
</dbReference>
<comment type="similarity">
    <text evidence="3">Belongs to the dynein heavy chain family.</text>
</comment>
<dbReference type="FunFam" id="3.40.50.300:FF:000153">
    <property type="entry name" value="Dynein axonemal heavy chain 1"/>
    <property type="match status" value="1"/>
</dbReference>
<feature type="coiled-coil region" evidence="19">
    <location>
        <begin position="1221"/>
        <end position="1248"/>
    </location>
</feature>
<feature type="domain" description="Dynein heavy chain coiled coil stalk" evidence="25">
    <location>
        <begin position="3133"/>
        <end position="3467"/>
    </location>
</feature>
<comment type="subunit">
    <text evidence="17">The I1 inner arm complex (also known as the f dynein complex) is a two-headed isoform composed of two heavy chains (1-alpha and 1-beta), three intermediate chains and three light chains. I1 occupies a specific position proximal to the first radial spoke and repeats every 96 nm along the length of the axoneme.</text>
</comment>
<dbReference type="FunFam" id="3.40.50.300:FF:000044">
    <property type="entry name" value="Dynein heavy chain 5, axonemal"/>
    <property type="match status" value="1"/>
</dbReference>
<name>A0A2A9MH66_BESBE</name>
<dbReference type="Gene3D" id="1.20.920.20">
    <property type="match status" value="1"/>
</dbReference>
<evidence type="ECO:0000259" key="30">
    <source>
        <dbReference type="Pfam" id="PF18199"/>
    </source>
</evidence>
<evidence type="ECO:0000256" key="8">
    <source>
        <dbReference type="ARBA" id="ARBA00022840"/>
    </source>
</evidence>
<keyword evidence="6" id="KW-0677">Repeat</keyword>
<dbReference type="Gene3D" id="1.10.8.1220">
    <property type="match status" value="1"/>
</dbReference>
<organism evidence="33 34">
    <name type="scientific">Besnoitia besnoiti</name>
    <name type="common">Apicomplexan protozoan</name>
    <dbReference type="NCBI Taxonomy" id="94643"/>
    <lineage>
        <taxon>Eukaryota</taxon>
        <taxon>Sar</taxon>
        <taxon>Alveolata</taxon>
        <taxon>Apicomplexa</taxon>
        <taxon>Conoidasida</taxon>
        <taxon>Coccidia</taxon>
        <taxon>Eucoccidiorida</taxon>
        <taxon>Eimeriorina</taxon>
        <taxon>Sarcocystidae</taxon>
        <taxon>Besnoitia</taxon>
    </lineage>
</organism>
<keyword evidence="7" id="KW-0547">Nucleotide-binding</keyword>
<dbReference type="InterPro" id="IPR024317">
    <property type="entry name" value="Dynein_heavy_chain_D4_dom"/>
</dbReference>
<evidence type="ECO:0000259" key="25">
    <source>
        <dbReference type="Pfam" id="PF12777"/>
    </source>
</evidence>
<feature type="domain" description="Dynein 2 heavy chain 1 cytoplasmic ATPase lid" evidence="31">
    <location>
        <begin position="2701"/>
        <end position="2785"/>
    </location>
</feature>
<dbReference type="Gene3D" id="1.20.920.30">
    <property type="match status" value="1"/>
</dbReference>
<evidence type="ECO:0000256" key="6">
    <source>
        <dbReference type="ARBA" id="ARBA00022737"/>
    </source>
</evidence>
<evidence type="ECO:0000259" key="24">
    <source>
        <dbReference type="Pfam" id="PF12774"/>
    </source>
</evidence>
<evidence type="ECO:0000256" key="5">
    <source>
        <dbReference type="ARBA" id="ARBA00022701"/>
    </source>
</evidence>
<dbReference type="Gene3D" id="1.20.58.1120">
    <property type="match status" value="1"/>
</dbReference>
<feature type="domain" description="Dynein heavy chain C-terminal" evidence="30">
    <location>
        <begin position="4255"/>
        <end position="4555"/>
    </location>
</feature>
<dbReference type="Pfam" id="PF22597">
    <property type="entry name" value="DYN_lid"/>
    <property type="match status" value="1"/>
</dbReference>
<dbReference type="FunFam" id="1.20.920.20:FF:000001">
    <property type="entry name" value="dynein heavy chain 2, axonemal"/>
    <property type="match status" value="1"/>
</dbReference>
<evidence type="ECO:0000256" key="13">
    <source>
        <dbReference type="ARBA" id="ARBA00023175"/>
    </source>
</evidence>
<evidence type="ECO:0000259" key="27">
    <source>
        <dbReference type="Pfam" id="PF12781"/>
    </source>
</evidence>
<evidence type="ECO:0000256" key="20">
    <source>
        <dbReference type="SAM" id="MobiDB-lite"/>
    </source>
</evidence>
<dbReference type="FunFam" id="3.40.50.300:FF:000049">
    <property type="entry name" value="Dynein, axonemal, heavy chain 5"/>
    <property type="match status" value="1"/>
</dbReference>
<evidence type="ECO:0000259" key="23">
    <source>
        <dbReference type="Pfam" id="PF08393"/>
    </source>
</evidence>
<evidence type="ECO:0000256" key="1">
    <source>
        <dbReference type="ARBA" id="ARBA00004230"/>
    </source>
</evidence>
<dbReference type="InterPro" id="IPR043157">
    <property type="entry name" value="Dynein_AAA1S"/>
</dbReference>
<feature type="domain" description="Dynein axonemal heavy chain 2/5/8 coiled-coil" evidence="32">
    <location>
        <begin position="1141"/>
        <end position="1249"/>
    </location>
</feature>
<dbReference type="InterPro" id="IPR054354">
    <property type="entry name" value="DYNC2H1-like_lid"/>
</dbReference>
<dbReference type="InterPro" id="IPR043160">
    <property type="entry name" value="Dynein_C_barrel"/>
</dbReference>
<dbReference type="GO" id="GO:0031514">
    <property type="term" value="C:motile cilium"/>
    <property type="evidence" value="ECO:0007669"/>
    <property type="project" value="UniProtKB-SubCell"/>
</dbReference>
<dbReference type="InterPro" id="IPR004273">
    <property type="entry name" value="Dynein_heavy_D6_P-loop"/>
</dbReference>
<feature type="coiled-coil region" evidence="19">
    <location>
        <begin position="3347"/>
        <end position="3416"/>
    </location>
</feature>
<dbReference type="GO" id="GO:0008017">
    <property type="term" value="F:microtubule binding"/>
    <property type="evidence" value="ECO:0007669"/>
    <property type="project" value="UniProtKB-ARBA"/>
</dbReference>
<dbReference type="InterPro" id="IPR042222">
    <property type="entry name" value="Dynein_2_N"/>
</dbReference>
<dbReference type="Pfam" id="PF03028">
    <property type="entry name" value="Dynein_heavy"/>
    <property type="match status" value="1"/>
</dbReference>
<dbReference type="Pfam" id="PF18199">
    <property type="entry name" value="Dynein_C"/>
    <property type="match status" value="1"/>
</dbReference>
<evidence type="ECO:0000313" key="33">
    <source>
        <dbReference type="EMBL" id="PFH37249.1"/>
    </source>
</evidence>
<evidence type="ECO:0000259" key="28">
    <source>
        <dbReference type="Pfam" id="PF17852"/>
    </source>
</evidence>
<dbReference type="FunFam" id="3.20.180.20:FF:000001">
    <property type="entry name" value="Dynein axonemal heavy chain 5"/>
    <property type="match status" value="1"/>
</dbReference>
<dbReference type="Pfam" id="PF08385">
    <property type="entry name" value="DHC_N1"/>
    <property type="match status" value="1"/>
</dbReference>
<dbReference type="InterPro" id="IPR026983">
    <property type="entry name" value="DHC"/>
</dbReference>
<comment type="function">
    <text evidence="16">Force generating protein of eukaryotic cilia and flagella. Produces force towards the minus ends of microtubules. Dynein has ATPase activity; the force-producing power stroke is thought to occur on release of ADP. Required for assembly of the I1 inner arm complex and its targeting to the appropriate axoneme location. Also required for phototaxis.</text>
</comment>
<dbReference type="Pfam" id="PF12775">
    <property type="entry name" value="AAA_7"/>
    <property type="match status" value="1"/>
</dbReference>
<evidence type="ECO:0000256" key="9">
    <source>
        <dbReference type="ARBA" id="ARBA00022846"/>
    </source>
</evidence>
<evidence type="ECO:0000259" key="29">
    <source>
        <dbReference type="Pfam" id="PF18198"/>
    </source>
</evidence>
<dbReference type="PANTHER" id="PTHR45703">
    <property type="entry name" value="DYNEIN HEAVY CHAIN"/>
    <property type="match status" value="1"/>
</dbReference>
<accession>A0A2A9MH66</accession>
<dbReference type="Gene3D" id="3.20.180.20">
    <property type="entry name" value="Dynein heavy chain, N-terminal domain 2"/>
    <property type="match status" value="1"/>
</dbReference>
<dbReference type="RefSeq" id="XP_029221258.1">
    <property type="nucleotide sequence ID" value="XM_029362293.1"/>
</dbReference>
<keyword evidence="9" id="KW-0282">Flagellum</keyword>
<reference evidence="33 34" key="1">
    <citation type="submission" date="2017-09" db="EMBL/GenBank/DDBJ databases">
        <title>Genome sequencing of Besnoitia besnoiti strain Bb-Ger1.</title>
        <authorList>
            <person name="Schares G."/>
            <person name="Venepally P."/>
            <person name="Lorenzi H.A."/>
        </authorList>
    </citation>
    <scope>NUCLEOTIDE SEQUENCE [LARGE SCALE GENOMIC DNA]</scope>
    <source>
        <strain evidence="33 34">Bb-Ger1</strain>
    </source>
</reference>
<dbReference type="InterPro" id="IPR035699">
    <property type="entry name" value="AAA_6"/>
</dbReference>
<sequence>MSVSAGRAPVRGAECKNSDPPLHVRSSGSSDPLDAETCASWLKPRLPLSEFDVEEHWSPTYSQQFLEWCQDSSQHKLFVYFGQVKAPDEPPRLVFSRNRVPSEVRSGQVREFVFFGKRTAAPLTKATLNEHVFFSCIRGDMLKSLITLLSGVYVPFSMKERGWPENVRKDFTGQLQRFLASVTETVYQAKGATLLYVPIEDLSDLGAALKDKDLVQRLEATVIYWTRQIKEVMMVQDTTQDADNTGHLDEIRFWRERAVNFSRLMEQFKSQAVLRIFELLELSKSTYLKQFRAVQADVHQASLEAEDNLKFLSALEKPSEKLAQAKPEAIPPILQQLLNSVRMIWSTSTYYNTSDRISGLLRKISAEVIKRCQAAIDLSLIWSGVVDNAITSLQQSTECGRAWKRLYQQMCKLVRRHSSHGRHWDFPEGAVFAEIDAFVQRCCDLLEVCECQRHFNTRAQQIALPMFAGFRFKEVSRSIYEIEDAFAKGLRRLRDLDYFVLDVKATKWHDDFAVFKNQVKDLEFMYTNVITSAFDGVQTVDAACQVYDAFYLLAKRTRIKKFLEKKNADVWNRFIQDLALVKRQFECIRKNPPQALSIPYQHPSHAGLGLWTRGLILKIQAQMDTLDAMYYMPPCREADVARESFSSIRSMLVFFVEQSFEEWCQELSGLDGGSAALTKRLERPLLVRTDANILTRGRGGQLESNFDKTLIKNLQEAYFWQKMHNQGINLPYAAHEMLRHRDKLIALREHVARVVREYNLILDTIAPDERRLFQQHIHTLDKRIAPGIQKLTWNSKGIKEFFVRDTLRECQIVYGFVRRFQTNHQTILAHCKAISELHFISIDRRKIYADEEFRHEQATKKREIEDYLSQAHKAITDILQDSHRLFEEHPFEIQREWKCYVEKVDKRVGDALKKAVRTSLQDLSKVLNPAGGKTSTLDVVPLFKVHAVLDSQNRMDFKPSMADLKELLQTVCKDLCLTLQVVPRLREHLQTLNEIKDASDSDKIESESQLGDGEEAKADDKKLPSTFYEMVSKDDDCVRIVIQIMKGLANCASKLQERLKWWRNNYQPIVSQNREEIIRKYARTERPLPVICTNIQRYKELQADIQQEEFKITICFIEGDFTILKQALTNHCQQWLVQLEAYLHRNATRAVENLLDYFQTNAESLRKVPQTTEEIREKLHLWHKCKGDVPYLEERIRPIDEQFAKLFELGVQIPEHEEAQLQSLRRRAEEFEAMLEETEAMLSKTKKAMSADMERLMHGIERQAADLLKKFQASAPFDGLAFNYAPHVAFHTIALFRAEVEKLRESETQLKPKLAFFQIECVQFSELAKMEGDFQMLTEIWTLVEEWNAEWSAIQTQALCALSTTELDRTADAFQSRLTKMEEIRTWPVWRKCQREIDQFRKGLPLVSNLRSPALRERHWARIKKEVAEPFDPQSSDFTLNAVVQLDLIRRADLIGRLADEARKEYKIESALQEIASTWANMRLDVGAHKETLLKLKGNEELFNILEENILTLSVMKSNQYHLPFKEEVEHWEKTLAHVSEVIETILQVQKQWLYLENVFRGSDDIRQMLAQEAEQFDSVHVAFVALLSRVRADSNVLRTCALPGVLRELIEMNETLERLQKSLDDYLEEKRQEFPRFYFLSNSDLLEILGHSKEPDHIQKHIKKLFEGTKLLDLLPPGKRQNKTWDAEGLIGQDGEKVKFQPKHVVLEGPVECWLGKVEKSMRETLKRQLLATHQANLAKGTKKERWLKESCGQLTITSSQIAWTTDTETALRKVAKGSKNALKQLKKQQCRYLTKLIDLVRQSVTPMEQAKLVALITIEVHARDVQERLIQMRCESDNCFAWKSQLRFELREDSIDDRQGNGTASQGLGFMGCQVLQTETVTTYGYEYQGNNGRLVITPLTDKCYMTLTMALHLKLGGCPQGPAGTGKTETVRDLGKSIAKLVLVFNCSDALDYISLGRIFSGLAQSGTWGCFDEFNRIEIEVLSVVAQQISVIQHALRPQNLKFLFEGQRVRLDPCCGIFITMNPGYAGRTELPDNLTSLFRPVSMMSPDLAMICEIVLLAEGFEDARVLSRKIITLYQLMSQQLSKQDHYDFGLRAIRSVLSRAGQVRRSGGAVAEHEVLIRAIIDLNASKTVTDDGMLFTALMRDLFPETDISQLQSQDPVLKQALEWALEDAGLQRVEHIVTKATQLFLTMETRHGNMLVGKSLTGKTTAWTMLQKALCRLSEEGHQGFEPVRTFVINPKSVDVNELYGSFNIQSLEWVDGILSAVMRAACQDSRPTHKWIVLDGPVDTLWIESMNSLLDDNKTLTLINGDCIAMPPQVSLLFEVENLSAASPATVSRVGMVYMDPGDLDWNPHVQSWLAKHYQTPELRSFVADLFSKYLEKVLKVRRECTGLVPITDMNGVMSLCKLYEIFSERLSPELQEEKLYSMMEKTFAFAVIWSLGASVDAESRPLMDRCIRQIEPSFPPGQTVYDYFLNYEKQDWKLWEDRLPSQYRPLEGTPFHKILVPTVDVLRNSHLLNGLILRRKHALCVGRTGTGKTASIVATVLHSLSESTHMTLTINFSAQTSSRKTQEIVEGKLEKRVKDRYGPPGNKRLVCFIDDLNMPRKDTFGSQPPLELLRQLTDYGCWYDRQKQTVKHIQDTQIVAAMGPPGGGRSVIPMRLQTRFNLINFTDPGEQQVKRIFNTLALHKFSDFKEDIKGAAESIAAATIALYEQVRARFLPKPDKPHYLFNMRDISRVFQGLYQAELHVFEDKDSVLRLWIHECLRVFHDRLTSHEDRSEFFQLLDGVAEKTLQVSTKEICKGERNLIFVALPFDATPIADAPYEEARDKQHLKQFLTEKLDEYNENSLQGRMPLVLFRDAIEHCCRIFRILCLPNGHATLVGVGGSGRHSLTTFACFLAKQQCFQIEITRNYGHAEFQEDLKKLFNETGVEGKPTTFLLSDSEILTEAFVEDVHNMLSSGEVPNLFSAEELGAIASELERAAKAAGIRTSDPDAIHDFFLSRVRENLHIIFCVRPIGNLLRDCCRNYPGFVNNTTIDWFFPWPADALIEVAATSLSDSTVDEAAQTAAAEVVAAVHASVVAESERMFLEMKRRNYVTPTKFLELVQGYIRLYREKTEEVEELVHKLSVGLDKLVETRAQVEVMGAELETKKEVVAKKQIECQDLLVVIVEKRRVADEQKKQVEADSERISKEEVETKLLSEDARRDLAKAMPALEAAIDALEKLDKKSVAEVKAYTKPPDLVVKTMAAVMTVMEKTPSWAQAKVELNDPSFLTKVKNFDKDSISNNTLKKIEKFTKDPTFAPNNVLKVSRAAGALCLWVHAMQMYAEVYREVEPKRLRLRLAEEQLEKKQMDLLASTQRLQDIQQRLEELKVQYNDSIRTKDELNASAEELKLKMERAESLITGLAGERDRWEVSLAQYTEKLKALPGDCLLAAAFMSYAGPFNTVYRNRLVSENWVPLVHAFQIPHNPSFDFADFLAKPIHVRQWNLQGLPSDRFSTENGVLVTQSRRWPLMIDPQSQATKWIRKMEAARDLRLIDAETKDYMRVITMAVENGKPVMMERVQNSGVDPALDALLAQRFIDVSGAPSIRIGDIVVRYNPSFRFYLTTKQANPHFMPELASSVNLVNCIVKEDGLTAQLLAIVVMNEEPRLEEQKNELVVKLAEGRRRLQDLEDEILRLLTNSQGSLLDDVELIAALQESKAIAEEVTRQIEVSEQTMQKIDQARDAYKPCGIRASVLYFVLHDLILADPMYQFSLDAYVELFISSIEKAKEDNAMTASVEEHVEILNSYHTLAVYRNACLGLFEKHKLLLSLHLATSVLQSRGQLNKEEYQFLLGGGAVADRKNQPQNPDPDWISQHAWDCICELDKLPSFQGFQTSYEQTLRDWRKWHATVEPEHEALPGEWQARLDALQRLLIIRSLRSDRFLPAASRFVADTMDARFVEAPPLDLEAVFNESKSTVPLIFVLSKVDPTGQLMALASAKNVQAIAVALGQGQSARAERLIREGARHGFWVFLANCHLALSWLPAMEKLIEEVIDSGPHENYRLWLSSEPHPDFPIALLQRSTKITTEPPKGLKSNLQRLLLQRTEEDLSRAKVPDDRYRRLFFSLCWLHAVLLERRKFKGVGWNVPYDFNDSDFIVSDNILAIYAEQYSNDMPWEALRYMVAEACYGGRVTDDKDMRLLHVYCVDFFGPHVLQSDFKFTPSGAYYIPEDSTITSLKTYVRDLPVIDPPEIFSQHVNAEISSQIADAESLLATLLLLQPPGSTAQSTGGPGKPEEHVYKVCEAVEQTWPADIDYPLIVARSEGDVTPLRVVLLQEIQRYNKLLRFVRESLEALQKGLLGLAVMSDEVELVMQALEKGAVPEAWKFAYPSVKPLSSWVLNLRERIDFLSAWGLDRPPKVFWLGGFTYPSGFLTALLQQFGRRNTLSVDVLNFDFLVQTTSDETQIAQAPKEGAYIKKLYLEGAAWNVENHCLRDSEPMKLIADMPIIHFKPVARKRVPTETIYSCPLYAYPIRSGTRERPSFVTSVELKSGGYDASFWVKRGTALLLSKGD</sequence>
<dbReference type="GeneID" id="40308688"/>
<keyword evidence="11 19" id="KW-0175">Coiled coil</keyword>
<dbReference type="Pfam" id="PF25007">
    <property type="entry name" value="DYH2-5-8_CC"/>
    <property type="match status" value="1"/>
</dbReference>
<dbReference type="Gene3D" id="1.10.8.720">
    <property type="entry name" value="Region D6 of dynein motor"/>
    <property type="match status" value="1"/>
</dbReference>
<evidence type="ECO:0000256" key="18">
    <source>
        <dbReference type="ARBA" id="ARBA00077719"/>
    </source>
</evidence>
<evidence type="ECO:0000256" key="4">
    <source>
        <dbReference type="ARBA" id="ARBA00022490"/>
    </source>
</evidence>
<evidence type="ECO:0000256" key="14">
    <source>
        <dbReference type="ARBA" id="ARBA00023212"/>
    </source>
</evidence>
<evidence type="ECO:0000313" key="34">
    <source>
        <dbReference type="Proteomes" id="UP000224006"/>
    </source>
</evidence>
<keyword evidence="8" id="KW-0067">ATP-binding</keyword>
<dbReference type="OrthoDB" id="424516at2759"/>